<keyword evidence="6" id="KW-0573">Peptidoglycan synthesis</keyword>
<evidence type="ECO:0000256" key="3">
    <source>
        <dbReference type="ARBA" id="ARBA00022679"/>
    </source>
</evidence>
<dbReference type="InterPro" id="IPR036318">
    <property type="entry name" value="FAD-bd_PCMH-like_sf"/>
</dbReference>
<keyword evidence="6" id="KW-0521">NADP</keyword>
<keyword evidence="6" id="KW-0274">FAD</keyword>
<proteinExistence type="inferred from homology"/>
<reference evidence="9 10" key="1">
    <citation type="submission" date="2020-04" db="EMBL/GenBank/DDBJ databases">
        <title>MicrobeNet Type strains.</title>
        <authorList>
            <person name="Nicholson A.C."/>
        </authorList>
    </citation>
    <scope>NUCLEOTIDE SEQUENCE [LARGE SCALE GENOMIC DNA]</scope>
    <source>
        <strain evidence="9 10">ATCC BAA-787</strain>
    </source>
</reference>
<comment type="pathway">
    <text evidence="6">Cell wall biogenesis; peptidoglycan biosynthesis.</text>
</comment>
<dbReference type="HAMAP" id="MF_00037">
    <property type="entry name" value="MurB"/>
    <property type="match status" value="1"/>
</dbReference>
<dbReference type="InterPro" id="IPR001078">
    <property type="entry name" value="2-oxoacid_DH_actylTfrase"/>
</dbReference>
<accession>A0ABX1JWV2</accession>
<keyword evidence="6" id="KW-0285">Flavoprotein</keyword>
<evidence type="ECO:0000256" key="4">
    <source>
        <dbReference type="ARBA" id="ARBA00023002"/>
    </source>
</evidence>
<dbReference type="SUPFAM" id="SSF56176">
    <property type="entry name" value="FAD-binding/transporter-associated domain-like"/>
    <property type="match status" value="1"/>
</dbReference>
<evidence type="ECO:0000256" key="1">
    <source>
        <dbReference type="ARBA" id="ARBA00001938"/>
    </source>
</evidence>
<dbReference type="InterPro" id="IPR050743">
    <property type="entry name" value="2-oxoacid_DH_E2_comp"/>
</dbReference>
<keyword evidence="6" id="KW-0131">Cell cycle</keyword>
<feature type="active site" description="Proton donor" evidence="6">
    <location>
        <position position="265"/>
    </location>
</feature>
<dbReference type="PROSITE" id="PS51387">
    <property type="entry name" value="FAD_PCMH"/>
    <property type="match status" value="1"/>
</dbReference>
<comment type="cofactor">
    <cofactor evidence="1">
        <name>(R)-lipoate</name>
        <dbReference type="ChEBI" id="CHEBI:83088"/>
    </cofactor>
</comment>
<dbReference type="InterPro" id="IPR016166">
    <property type="entry name" value="FAD-bd_PCMH"/>
</dbReference>
<comment type="caution">
    <text evidence="6">Lacks conserved residue(s) required for the propagation of feature annotation.</text>
</comment>
<dbReference type="Proteomes" id="UP000777774">
    <property type="component" value="Unassembled WGS sequence"/>
</dbReference>
<gene>
    <name evidence="6" type="primary">murB</name>
    <name evidence="9" type="ORF">HGA02_04350</name>
</gene>
<keyword evidence="4 6" id="KW-0560">Oxidoreductase</keyword>
<dbReference type="NCBIfam" id="NF010478">
    <property type="entry name" value="PRK13903.1"/>
    <property type="match status" value="1"/>
</dbReference>
<evidence type="ECO:0000256" key="5">
    <source>
        <dbReference type="ARBA" id="ARBA00023315"/>
    </source>
</evidence>
<dbReference type="EC" id="1.3.1.98" evidence="6"/>
<evidence type="ECO:0000313" key="9">
    <source>
        <dbReference type="EMBL" id="NKY38785.1"/>
    </source>
</evidence>
<comment type="cofactor">
    <cofactor evidence="6">
        <name>FAD</name>
        <dbReference type="ChEBI" id="CHEBI:57692"/>
    </cofactor>
</comment>
<dbReference type="Pfam" id="PF01565">
    <property type="entry name" value="FAD_binding_4"/>
    <property type="match status" value="1"/>
</dbReference>
<keyword evidence="6" id="KW-0961">Cell wall biogenesis/degradation</keyword>
<dbReference type="InterPro" id="IPR023213">
    <property type="entry name" value="CAT-like_dom_sf"/>
</dbReference>
<keyword evidence="6" id="KW-0132">Cell division</keyword>
<dbReference type="InterPro" id="IPR003170">
    <property type="entry name" value="MurB"/>
</dbReference>
<comment type="similarity">
    <text evidence="2 6">Belongs to the MurB family.</text>
</comment>
<dbReference type="PANTHER" id="PTHR43178:SF5">
    <property type="entry name" value="LIPOAMIDE ACYLTRANSFERASE COMPONENT OF BRANCHED-CHAIN ALPHA-KETO ACID DEHYDROGENASE COMPLEX, MITOCHONDRIAL"/>
    <property type="match status" value="1"/>
</dbReference>
<comment type="subcellular location">
    <subcellularLocation>
        <location evidence="6">Cytoplasm</location>
    </subcellularLocation>
</comment>
<dbReference type="InterPro" id="IPR006094">
    <property type="entry name" value="Oxid_FAD_bind_N"/>
</dbReference>
<comment type="function">
    <text evidence="6">Cell wall formation.</text>
</comment>
<feature type="domain" description="FAD-binding PCMH-type" evidence="8">
    <location>
        <begin position="21"/>
        <end position="210"/>
    </location>
</feature>
<keyword evidence="3" id="KW-0808">Transferase</keyword>
<dbReference type="GO" id="GO:0008762">
    <property type="term" value="F:UDP-N-acetylmuramate dehydrogenase activity"/>
    <property type="evidence" value="ECO:0007669"/>
    <property type="project" value="UniProtKB-EC"/>
</dbReference>
<comment type="catalytic activity">
    <reaction evidence="6">
        <text>UDP-N-acetyl-alpha-D-muramate + NADP(+) = UDP-N-acetyl-3-O-(1-carboxyvinyl)-alpha-D-glucosamine + NADPH + H(+)</text>
        <dbReference type="Rhea" id="RHEA:12248"/>
        <dbReference type="ChEBI" id="CHEBI:15378"/>
        <dbReference type="ChEBI" id="CHEBI:57783"/>
        <dbReference type="ChEBI" id="CHEBI:58349"/>
        <dbReference type="ChEBI" id="CHEBI:68483"/>
        <dbReference type="ChEBI" id="CHEBI:70757"/>
        <dbReference type="EC" id="1.3.1.98"/>
    </reaction>
</comment>
<feature type="active site" evidence="6">
    <location>
        <position position="170"/>
    </location>
</feature>
<feature type="region of interest" description="Disordered" evidence="7">
    <location>
        <begin position="277"/>
        <end position="296"/>
    </location>
</feature>
<sequence length="524" mass="54896">MQHVTTPTTTPALAELTTLRVGGPAARYVETTTEAELIDVVRAADDAGEPLLVVGGGSNLLVADAGFEGVVVRDVRTGIDVPDHSACAGVTYTVPAGTPWDEVVEHAVTHRLVGLEALSGIPGSTGATPVQNVGAYGQEVSETIATVRVWDRSRGKVRTLPLVDLRFGYRTSLLKRSMRPTAADPDDPRAPWGPTPRYVVLDVTFQLRQGTLAQAVRYPELARTLGVGVGERAPILDVRAAVLQLRGRKGMVLDAADHDTWSAGSFFTNPILGTGDRSSSAAAHARPATPPSQDVRVPVTGVRKQTAAAMVASAFTAPHASVFLTVDVTPTTALLADLRADRAMDGHRVTPLALVAKAVTLAVRDHPDLNARWDEPAGDIVRHAHVGLGIAAATPRGLLVPVVHDADTLRLPDLADALRALTESARAGTTTPADLSGGTLTITNVGVFGVDGGTPILVPGQSAIVAVGAVRRQPWEHEGAVALRDVLTLTVSFDHRVVDGEQASRFVADVGRVLARPASVLAMV</sequence>
<protein>
    <recommendedName>
        <fullName evidence="6">UDP-N-acetylenolpyruvoylglucosamine reductase</fullName>
        <ecNumber evidence="6">1.3.1.98</ecNumber>
    </recommendedName>
    <alternativeName>
        <fullName evidence="6">UDP-N-acetylmuramate dehydrogenase</fullName>
    </alternativeName>
</protein>
<dbReference type="PANTHER" id="PTHR43178">
    <property type="entry name" value="DIHYDROLIPOAMIDE ACETYLTRANSFERASE COMPONENT OF PYRUVATE DEHYDROGENASE COMPLEX"/>
    <property type="match status" value="1"/>
</dbReference>
<dbReference type="InterPro" id="IPR016169">
    <property type="entry name" value="FAD-bd_PCMH_sub2"/>
</dbReference>
<keyword evidence="6" id="KW-0963">Cytoplasm</keyword>
<dbReference type="Pfam" id="PF00198">
    <property type="entry name" value="2-oxoacid_dh"/>
    <property type="match status" value="1"/>
</dbReference>
<evidence type="ECO:0000259" key="8">
    <source>
        <dbReference type="PROSITE" id="PS51387"/>
    </source>
</evidence>
<dbReference type="Gene3D" id="3.30.465.10">
    <property type="match status" value="1"/>
</dbReference>
<evidence type="ECO:0000256" key="2">
    <source>
        <dbReference type="ARBA" id="ARBA00010485"/>
    </source>
</evidence>
<keyword evidence="10" id="KW-1185">Reference proteome</keyword>
<dbReference type="Gene3D" id="3.30.559.10">
    <property type="entry name" value="Chloramphenicol acetyltransferase-like domain"/>
    <property type="match status" value="1"/>
</dbReference>
<keyword evidence="5" id="KW-0012">Acyltransferase</keyword>
<comment type="caution">
    <text evidence="9">The sequence shown here is derived from an EMBL/GenBank/DDBJ whole genome shotgun (WGS) entry which is preliminary data.</text>
</comment>
<organism evidence="9 10">
    <name type="scientific">Cellulomonas septica</name>
    <dbReference type="NCBI Taxonomy" id="285080"/>
    <lineage>
        <taxon>Bacteria</taxon>
        <taxon>Bacillati</taxon>
        <taxon>Actinomycetota</taxon>
        <taxon>Actinomycetes</taxon>
        <taxon>Micrococcales</taxon>
        <taxon>Cellulomonadaceae</taxon>
        <taxon>Cellulomonas</taxon>
    </lineage>
</organism>
<dbReference type="Gene3D" id="3.30.43.10">
    <property type="entry name" value="Uridine Diphospho-n-acetylenolpyruvylglucosamine Reductase, domain 2"/>
    <property type="match status" value="1"/>
</dbReference>
<name>A0ABX1JWV2_9CELL</name>
<dbReference type="SUPFAM" id="SSF52777">
    <property type="entry name" value="CoA-dependent acyltransferases"/>
    <property type="match status" value="1"/>
</dbReference>
<evidence type="ECO:0000256" key="7">
    <source>
        <dbReference type="SAM" id="MobiDB-lite"/>
    </source>
</evidence>
<keyword evidence="6" id="KW-0133">Cell shape</keyword>
<dbReference type="EMBL" id="JAAXOY010000059">
    <property type="protein sequence ID" value="NKY38785.1"/>
    <property type="molecule type" value="Genomic_DNA"/>
</dbReference>
<evidence type="ECO:0000256" key="6">
    <source>
        <dbReference type="HAMAP-Rule" id="MF_00037"/>
    </source>
</evidence>
<dbReference type="InterPro" id="IPR016167">
    <property type="entry name" value="FAD-bd_PCMH_sub1"/>
</dbReference>
<evidence type="ECO:0000313" key="10">
    <source>
        <dbReference type="Proteomes" id="UP000777774"/>
    </source>
</evidence>
<feature type="compositionally biased region" description="Low complexity" evidence="7">
    <location>
        <begin position="278"/>
        <end position="287"/>
    </location>
</feature>